<organism evidence="1 2">
    <name type="scientific">Trichostrongylus colubriformis</name>
    <name type="common">Black scour worm</name>
    <dbReference type="NCBI Taxonomy" id="6319"/>
    <lineage>
        <taxon>Eukaryota</taxon>
        <taxon>Metazoa</taxon>
        <taxon>Ecdysozoa</taxon>
        <taxon>Nematoda</taxon>
        <taxon>Chromadorea</taxon>
        <taxon>Rhabditida</taxon>
        <taxon>Rhabditina</taxon>
        <taxon>Rhabditomorpha</taxon>
        <taxon>Strongyloidea</taxon>
        <taxon>Trichostrongylidae</taxon>
        <taxon>Trichostrongylus</taxon>
    </lineage>
</organism>
<evidence type="ECO:0000313" key="2">
    <source>
        <dbReference type="Proteomes" id="UP001331761"/>
    </source>
</evidence>
<gene>
    <name evidence="1" type="ORF">GCK32_006562</name>
</gene>
<accession>A0AAN8FXF7</accession>
<name>A0AAN8FXF7_TRICO</name>
<protein>
    <submittedName>
        <fullName evidence="1">Uncharacterized protein</fullName>
    </submittedName>
</protein>
<proteinExistence type="predicted"/>
<dbReference type="EMBL" id="WIXE01004333">
    <property type="protein sequence ID" value="KAK5983127.1"/>
    <property type="molecule type" value="Genomic_DNA"/>
</dbReference>
<dbReference type="AlphaFoldDB" id="A0AAN8FXF7"/>
<evidence type="ECO:0000313" key="1">
    <source>
        <dbReference type="EMBL" id="KAK5983127.1"/>
    </source>
</evidence>
<keyword evidence="2" id="KW-1185">Reference proteome</keyword>
<sequence length="271" mass="31265">MPEYWCEIVAKDGVSVTFGYINTDTNPADCATRGLSKDSFAAHPWWNDPRFLIGCQDQNHWPPTSALQHRTTASEESAIVVHQHATKTTIFPQRTSIQEVVDWKRYSSVAQATCVFSYALRWLNRILIRVKSELKEPIFDHIPHLRKRYDHESPTVAEREQALSLLIRNHQRVHVEGKISPTKDRLIPVMDPNGLIRCRGRLLKSDLAEDSKQPILLDPKQHSSLWSSEMPTHTFIWALLIQWRKCELTIGSHSCDARFKKSYDDAFHVSE</sequence>
<reference evidence="1 2" key="1">
    <citation type="submission" date="2019-10" db="EMBL/GenBank/DDBJ databases">
        <title>Assembly and Annotation for the nematode Trichostrongylus colubriformis.</title>
        <authorList>
            <person name="Martin J."/>
        </authorList>
    </citation>
    <scope>NUCLEOTIDE SEQUENCE [LARGE SCALE GENOMIC DNA]</scope>
    <source>
        <strain evidence="1">G859</strain>
        <tissue evidence="1">Whole worm</tissue>
    </source>
</reference>
<dbReference type="PANTHER" id="PTHR47331">
    <property type="entry name" value="PHD-TYPE DOMAIN-CONTAINING PROTEIN"/>
    <property type="match status" value="1"/>
</dbReference>
<dbReference type="Proteomes" id="UP001331761">
    <property type="component" value="Unassembled WGS sequence"/>
</dbReference>
<comment type="caution">
    <text evidence="1">The sequence shown here is derived from an EMBL/GenBank/DDBJ whole genome shotgun (WGS) entry which is preliminary data.</text>
</comment>